<dbReference type="PROSITE" id="PS51257">
    <property type="entry name" value="PROKAR_LIPOPROTEIN"/>
    <property type="match status" value="1"/>
</dbReference>
<evidence type="ECO:0000256" key="3">
    <source>
        <dbReference type="ARBA" id="ARBA00023239"/>
    </source>
</evidence>
<dbReference type="Gene3D" id="2.40.40.10">
    <property type="entry name" value="RlpA-like domain"/>
    <property type="match status" value="1"/>
</dbReference>
<dbReference type="GO" id="GO:0009254">
    <property type="term" value="P:peptidoglycan turnover"/>
    <property type="evidence" value="ECO:0007669"/>
    <property type="project" value="InterPro"/>
</dbReference>
<dbReference type="InterPro" id="IPR005300">
    <property type="entry name" value="MltA_B"/>
</dbReference>
<proteinExistence type="predicted"/>
<dbReference type="GO" id="GO:0019867">
    <property type="term" value="C:outer membrane"/>
    <property type="evidence" value="ECO:0007669"/>
    <property type="project" value="InterPro"/>
</dbReference>
<dbReference type="CDD" id="cd14668">
    <property type="entry name" value="mlta_B"/>
    <property type="match status" value="1"/>
</dbReference>
<keyword evidence="8" id="KW-0378">Hydrolase</keyword>
<dbReference type="EC" id="4.2.2.n1" evidence="2"/>
<keyword evidence="6" id="KW-0732">Signal</keyword>
<feature type="chain" id="PRO_5036964633" description="peptidoglycan lytic exotransglycosylase" evidence="6">
    <location>
        <begin position="20"/>
        <end position="390"/>
    </location>
</feature>
<keyword evidence="3" id="KW-0456">Lyase</keyword>
<evidence type="ECO:0000256" key="4">
    <source>
        <dbReference type="ARBA" id="ARBA00023316"/>
    </source>
</evidence>
<feature type="signal peptide" evidence="6">
    <location>
        <begin position="1"/>
        <end position="19"/>
    </location>
</feature>
<dbReference type="Pfam" id="PF03562">
    <property type="entry name" value="MltA"/>
    <property type="match status" value="1"/>
</dbReference>
<dbReference type="PIRSF" id="PIRSF019422">
    <property type="entry name" value="MltA"/>
    <property type="match status" value="1"/>
</dbReference>
<dbReference type="InterPro" id="IPR010611">
    <property type="entry name" value="3D_dom"/>
</dbReference>
<comment type="caution">
    <text evidence="8">The sequence shown here is derived from an EMBL/GenBank/DDBJ whole genome shotgun (WGS) entry which is preliminary data.</text>
</comment>
<dbReference type="AlphaFoldDB" id="A0A916J6V0"/>
<dbReference type="PANTHER" id="PTHR30124:SF0">
    <property type="entry name" value="MEMBRANE-BOUND LYTIC MUREIN TRANSGLYCOSYLASE A"/>
    <property type="match status" value="1"/>
</dbReference>
<dbReference type="CDD" id="cd14485">
    <property type="entry name" value="mltA_like_LT_A"/>
    <property type="match status" value="1"/>
</dbReference>
<dbReference type="RefSeq" id="WP_220636848.1">
    <property type="nucleotide sequence ID" value="NZ_CAJQUM010000001.1"/>
</dbReference>
<name>A0A916J6V0_9PROT</name>
<evidence type="ECO:0000256" key="6">
    <source>
        <dbReference type="SAM" id="SignalP"/>
    </source>
</evidence>
<dbReference type="SUPFAM" id="SSF50685">
    <property type="entry name" value="Barwin-like endoglucanases"/>
    <property type="match status" value="1"/>
</dbReference>
<feature type="domain" description="Lytic transglycosylase MltA" evidence="7">
    <location>
        <begin position="130"/>
        <end position="287"/>
    </location>
</feature>
<evidence type="ECO:0000256" key="1">
    <source>
        <dbReference type="ARBA" id="ARBA00001420"/>
    </source>
</evidence>
<accession>A0A916J6V0</accession>
<keyword evidence="8" id="KW-0326">Glycosidase</keyword>
<dbReference type="GO" id="GO:0008933">
    <property type="term" value="F:peptidoglycan lytic transglycosylase activity"/>
    <property type="evidence" value="ECO:0007669"/>
    <property type="project" value="TreeGrafter"/>
</dbReference>
<reference evidence="8" key="1">
    <citation type="submission" date="2021-04" db="EMBL/GenBank/DDBJ databases">
        <authorList>
            <person name="Hornung B."/>
        </authorList>
    </citation>
    <scope>NUCLEOTIDE SEQUENCE</scope>
    <source>
        <strain evidence="8">G5G6</strain>
    </source>
</reference>
<evidence type="ECO:0000256" key="2">
    <source>
        <dbReference type="ARBA" id="ARBA00012587"/>
    </source>
</evidence>
<dbReference type="SMART" id="SM00925">
    <property type="entry name" value="MltA"/>
    <property type="match status" value="1"/>
</dbReference>
<dbReference type="GO" id="GO:0004553">
    <property type="term" value="F:hydrolase activity, hydrolyzing O-glycosyl compounds"/>
    <property type="evidence" value="ECO:0007669"/>
    <property type="project" value="InterPro"/>
</dbReference>
<evidence type="ECO:0000259" key="7">
    <source>
        <dbReference type="SMART" id="SM00925"/>
    </source>
</evidence>
<dbReference type="Pfam" id="PF06725">
    <property type="entry name" value="3D"/>
    <property type="match status" value="1"/>
</dbReference>
<dbReference type="Proteomes" id="UP000742786">
    <property type="component" value="Unassembled WGS sequence"/>
</dbReference>
<keyword evidence="4" id="KW-0961">Cell wall biogenesis/degradation</keyword>
<protein>
    <recommendedName>
        <fullName evidence="2">peptidoglycan lytic exotransglycosylase</fullName>
        <ecNumber evidence="2">4.2.2.n1</ecNumber>
    </recommendedName>
    <alternativeName>
        <fullName evidence="5">Murein hydrolase A</fullName>
    </alternativeName>
</protein>
<organism evidence="8 9">
    <name type="scientific">Georgfuchsia toluolica</name>
    <dbReference type="NCBI Taxonomy" id="424218"/>
    <lineage>
        <taxon>Bacteria</taxon>
        <taxon>Pseudomonadati</taxon>
        <taxon>Pseudomonadota</taxon>
        <taxon>Betaproteobacteria</taxon>
        <taxon>Nitrosomonadales</taxon>
        <taxon>Sterolibacteriaceae</taxon>
        <taxon>Georgfuchsia</taxon>
    </lineage>
</organism>
<dbReference type="PANTHER" id="PTHR30124">
    <property type="entry name" value="MEMBRANE-BOUND LYTIC MUREIN TRANSGLYCOSYLASE A"/>
    <property type="match status" value="1"/>
</dbReference>
<dbReference type="InterPro" id="IPR026044">
    <property type="entry name" value="MltA"/>
</dbReference>
<sequence>MQKKIYLPALMALLLAGCAAVPPSPPPAPCVCPPVEVPVPPKPVEKPLQPASWSDLPGWGSDDLTAAFDAFLASCKVLERRALWSGVCASARGGGGNDLRAWFEAQLQPWQLVNPDGSRDGLITGYYEPVIKGSRKPDNIYRYPVFGVPNDLITVDLSEVYPELRNLRLRGRLEGRKLVPYYSRADWTQQEVRRADDAIMWTSDPIDFFFLQIQGSGQVDLPDGQRVRISYADQNGHPYRSVGKWLAEQGEMKIEQTSMQGIKAWAAANPKRLQELLNVNPSMVFFRELPVEGSGPPGALAMPLTPERSIAVDARTTPLGSPVWLSTTQPNSDELLQRLVLAQDTGGAIRGPVRADFYWGSGAEAGAKAGRMKQRGRMWVLLPKGYAPSQ</sequence>
<keyword evidence="9" id="KW-1185">Reference proteome</keyword>
<evidence type="ECO:0000313" key="9">
    <source>
        <dbReference type="Proteomes" id="UP000742786"/>
    </source>
</evidence>
<comment type="catalytic activity">
    <reaction evidence="1">
        <text>Exolytic cleavage of the (1-&gt;4)-beta-glycosidic linkage between N-acetylmuramic acid (MurNAc) and N-acetylglucosamine (GlcNAc) residues in peptidoglycan, from either the reducing or the non-reducing ends of the peptidoglycan chains, with concomitant formation of a 1,6-anhydrobond in the MurNAc residue.</text>
        <dbReference type="EC" id="4.2.2.n1"/>
    </reaction>
</comment>
<evidence type="ECO:0000313" key="8">
    <source>
        <dbReference type="EMBL" id="CAG4885063.1"/>
    </source>
</evidence>
<dbReference type="GO" id="GO:0071555">
    <property type="term" value="P:cell wall organization"/>
    <property type="evidence" value="ECO:0007669"/>
    <property type="project" value="UniProtKB-KW"/>
</dbReference>
<gene>
    <name evidence="8" type="ORF">GTOL_12946</name>
</gene>
<dbReference type="InterPro" id="IPR036908">
    <property type="entry name" value="RlpA-like_sf"/>
</dbReference>
<dbReference type="Gene3D" id="2.40.240.50">
    <property type="entry name" value="Barwin-like endoglucanases"/>
    <property type="match status" value="1"/>
</dbReference>
<dbReference type="GO" id="GO:0009253">
    <property type="term" value="P:peptidoglycan catabolic process"/>
    <property type="evidence" value="ECO:0007669"/>
    <property type="project" value="TreeGrafter"/>
</dbReference>
<dbReference type="EMBL" id="CAJQUM010000001">
    <property type="protein sequence ID" value="CAG4885063.1"/>
    <property type="molecule type" value="Genomic_DNA"/>
</dbReference>
<evidence type="ECO:0000256" key="5">
    <source>
        <dbReference type="ARBA" id="ARBA00030918"/>
    </source>
</evidence>